<gene>
    <name evidence="1" type="ORF">FWILDA_LOCUS11844</name>
</gene>
<protein>
    <submittedName>
        <fullName evidence="1">8922_t:CDS:1</fullName>
    </submittedName>
</protein>
<keyword evidence="2" id="KW-1185">Reference proteome</keyword>
<dbReference type="Proteomes" id="UP001153678">
    <property type="component" value="Unassembled WGS sequence"/>
</dbReference>
<name>A0A9W4SXF3_9GLOM</name>
<dbReference type="EMBL" id="CAMKVN010003540">
    <property type="protein sequence ID" value="CAI2184971.1"/>
    <property type="molecule type" value="Genomic_DNA"/>
</dbReference>
<sequence length="44" mass="5617">MLSNDYFTDIMISERPTLYENYYRWNVPDESTQFYRRFRRNLTN</sequence>
<evidence type="ECO:0000313" key="1">
    <source>
        <dbReference type="EMBL" id="CAI2184971.1"/>
    </source>
</evidence>
<proteinExistence type="predicted"/>
<comment type="caution">
    <text evidence="1">The sequence shown here is derived from an EMBL/GenBank/DDBJ whole genome shotgun (WGS) entry which is preliminary data.</text>
</comment>
<feature type="non-terminal residue" evidence="1">
    <location>
        <position position="44"/>
    </location>
</feature>
<evidence type="ECO:0000313" key="2">
    <source>
        <dbReference type="Proteomes" id="UP001153678"/>
    </source>
</evidence>
<reference evidence="1" key="1">
    <citation type="submission" date="2022-08" db="EMBL/GenBank/DDBJ databases">
        <authorList>
            <person name="Kallberg Y."/>
            <person name="Tangrot J."/>
            <person name="Rosling A."/>
        </authorList>
    </citation>
    <scope>NUCLEOTIDE SEQUENCE</scope>
    <source>
        <strain evidence="1">Wild A</strain>
    </source>
</reference>
<accession>A0A9W4SXF3</accession>
<dbReference type="AlphaFoldDB" id="A0A9W4SXF3"/>
<organism evidence="1 2">
    <name type="scientific">Funneliformis geosporum</name>
    <dbReference type="NCBI Taxonomy" id="1117311"/>
    <lineage>
        <taxon>Eukaryota</taxon>
        <taxon>Fungi</taxon>
        <taxon>Fungi incertae sedis</taxon>
        <taxon>Mucoromycota</taxon>
        <taxon>Glomeromycotina</taxon>
        <taxon>Glomeromycetes</taxon>
        <taxon>Glomerales</taxon>
        <taxon>Glomeraceae</taxon>
        <taxon>Funneliformis</taxon>
    </lineage>
</organism>